<evidence type="ECO:0000256" key="2">
    <source>
        <dbReference type="ARBA" id="ARBA00022737"/>
    </source>
</evidence>
<dbReference type="PANTHER" id="PTHR19879:SF9">
    <property type="entry name" value="TRANSCRIPTION INITIATION FACTOR TFIID SUBUNIT 5"/>
    <property type="match status" value="1"/>
</dbReference>
<feature type="repeat" description="WD" evidence="5">
    <location>
        <begin position="408"/>
        <end position="449"/>
    </location>
</feature>
<dbReference type="InterPro" id="IPR000719">
    <property type="entry name" value="Prot_kinase_dom"/>
</dbReference>
<dbReference type="PROSITE" id="PS00107">
    <property type="entry name" value="PROTEIN_KINASE_ATP"/>
    <property type="match status" value="1"/>
</dbReference>
<feature type="domain" description="Protein kinase" evidence="7">
    <location>
        <begin position="1"/>
        <end position="252"/>
    </location>
</feature>
<comment type="caution">
    <text evidence="8">The sequence shown here is derived from an EMBL/GenBank/DDBJ whole genome shotgun (WGS) entry which is preliminary data.</text>
</comment>
<gene>
    <name evidence="8" type="ORF">QCN29_35220</name>
</gene>
<evidence type="ECO:0000256" key="1">
    <source>
        <dbReference type="ARBA" id="ARBA00022574"/>
    </source>
</evidence>
<dbReference type="InterPro" id="IPR011009">
    <property type="entry name" value="Kinase-like_dom_sf"/>
</dbReference>
<evidence type="ECO:0000313" key="9">
    <source>
        <dbReference type="Proteomes" id="UP001223144"/>
    </source>
</evidence>
<dbReference type="Gene3D" id="2.130.10.10">
    <property type="entry name" value="YVTN repeat-like/Quinoprotein amine dehydrogenase"/>
    <property type="match status" value="2"/>
</dbReference>
<evidence type="ECO:0000256" key="6">
    <source>
        <dbReference type="PROSITE-ProRule" id="PRU10141"/>
    </source>
</evidence>
<accession>A0ABT6I030</accession>
<reference evidence="8 9" key="1">
    <citation type="submission" date="2023-04" db="EMBL/GenBank/DDBJ databases">
        <title>Streptomyces chengmaiensis sp. nov. isolated from the stem of mangrove plant in Hainan.</title>
        <authorList>
            <person name="Huang X."/>
            <person name="Zhou S."/>
            <person name="Chu X."/>
            <person name="Xie Y."/>
            <person name="Lin Y."/>
        </authorList>
    </citation>
    <scope>NUCLEOTIDE SEQUENCE [LARGE SCALE GENOMIC DNA]</scope>
    <source>
        <strain evidence="8 9">HNM0663</strain>
    </source>
</reference>
<dbReference type="InterPro" id="IPR008271">
    <property type="entry name" value="Ser/Thr_kinase_AS"/>
</dbReference>
<dbReference type="InterPro" id="IPR001680">
    <property type="entry name" value="WD40_rpt"/>
</dbReference>
<evidence type="ECO:0000256" key="3">
    <source>
        <dbReference type="ARBA" id="ARBA00022741"/>
    </source>
</evidence>
<dbReference type="Pfam" id="PF00400">
    <property type="entry name" value="WD40"/>
    <property type="match status" value="5"/>
</dbReference>
<evidence type="ECO:0000256" key="5">
    <source>
        <dbReference type="PROSITE-ProRule" id="PRU00221"/>
    </source>
</evidence>
<proteinExistence type="predicted"/>
<keyword evidence="3 6" id="KW-0547">Nucleotide-binding</keyword>
<dbReference type="Gene3D" id="1.10.510.10">
    <property type="entry name" value="Transferase(Phosphotransferase) domain 1"/>
    <property type="match status" value="1"/>
</dbReference>
<protein>
    <submittedName>
        <fullName evidence="8">Serine/threonine protein kinase</fullName>
        <ecNumber evidence="8">2.7.11.1</ecNumber>
    </submittedName>
</protein>
<dbReference type="PROSITE" id="PS50082">
    <property type="entry name" value="WD_REPEATS_2"/>
    <property type="match status" value="2"/>
</dbReference>
<evidence type="ECO:0000259" key="7">
    <source>
        <dbReference type="PROSITE" id="PS50011"/>
    </source>
</evidence>
<dbReference type="PROSITE" id="PS00678">
    <property type="entry name" value="WD_REPEATS_1"/>
    <property type="match status" value="1"/>
</dbReference>
<dbReference type="Gene3D" id="3.30.200.20">
    <property type="entry name" value="Phosphorylase Kinase, domain 1"/>
    <property type="match status" value="1"/>
</dbReference>
<keyword evidence="8" id="KW-0723">Serine/threonine-protein kinase</keyword>
<name>A0ABT6I030_9ACTN</name>
<dbReference type="InterPro" id="IPR015943">
    <property type="entry name" value="WD40/YVTN_repeat-like_dom_sf"/>
</dbReference>
<keyword evidence="2" id="KW-0677">Repeat</keyword>
<keyword evidence="1 5" id="KW-0853">WD repeat</keyword>
<keyword evidence="9" id="KW-1185">Reference proteome</keyword>
<keyword evidence="8" id="KW-0418">Kinase</keyword>
<evidence type="ECO:0000256" key="4">
    <source>
        <dbReference type="ARBA" id="ARBA00022840"/>
    </source>
</evidence>
<dbReference type="RefSeq" id="WP_279933297.1">
    <property type="nucleotide sequence ID" value="NZ_JARWBG010000091.1"/>
</dbReference>
<dbReference type="SUPFAM" id="SSF56112">
    <property type="entry name" value="Protein kinase-like (PK-like)"/>
    <property type="match status" value="1"/>
</dbReference>
<evidence type="ECO:0000313" key="8">
    <source>
        <dbReference type="EMBL" id="MDH2393918.1"/>
    </source>
</evidence>
<dbReference type="EMBL" id="JARWBG010000091">
    <property type="protein sequence ID" value="MDH2393918.1"/>
    <property type="molecule type" value="Genomic_DNA"/>
</dbReference>
<dbReference type="SMART" id="SM00320">
    <property type="entry name" value="WD40"/>
    <property type="match status" value="7"/>
</dbReference>
<feature type="repeat" description="WD" evidence="5">
    <location>
        <begin position="573"/>
        <end position="612"/>
    </location>
</feature>
<dbReference type="PROSITE" id="PS50011">
    <property type="entry name" value="PROTEIN_KINASE_DOM"/>
    <property type="match status" value="1"/>
</dbReference>
<dbReference type="PROSITE" id="PS50294">
    <property type="entry name" value="WD_REPEATS_REGION"/>
    <property type="match status" value="1"/>
</dbReference>
<sequence length="612" mass="64227">MARLGAGGMGRVYLGRSTSGRAVAVKVIRAELAEDPHFRRRFAREIAAVRRVAGFFTAAVVDAEVEKSPAWLATAYVPGMSLEEAVRVHGAWAEESAMALGAGLAEALEAIHSAGVIHRDLKPSNVLLAADGPRVIDFGISCAAEASALTHTGMAIGTPGYMSPEQVTGGAVGPASDVFSLGSVLTFAATGAGPFGSGLPHAVNFRAVYEEPVLHQLPAALQEFVRSCLAKVPAHRPTVAALLDRLAKAARLGDDVTSVLATAAWLPAAVATAVSTRSADVASVPTEPATKIIAADLLSRSAVTPTPPPPVLQPVAPRRIEVGQWTTRVAFSPDGTRLATGSSRRVGVWDLRDANSSELLWRQKIGDWLLDSLKDMAFSPDGTRLATATLGERTAVVWDADTGERLLQIAHGRTVEHLAFSPDSTRLATVPQLGTVLLWDAATGRQLLEFPKHGEDSVSCVAFGPDGTRLATGSVRAALLWDAGTGNRLMLLHHDTATPHGLAFSADGARLATFSEDSLAVWDVTSGERLHHIPQRGNNAGAVAFSPDGTRLATGHGKTAAVWDAATGQRLIEVAHKDMVWGMEFNGDGTRLATGSIDKTAAVWDISSTCPT</sequence>
<dbReference type="InterPro" id="IPR019775">
    <property type="entry name" value="WD40_repeat_CS"/>
</dbReference>
<dbReference type="CDD" id="cd00200">
    <property type="entry name" value="WD40"/>
    <property type="match status" value="1"/>
</dbReference>
<dbReference type="CDD" id="cd14014">
    <property type="entry name" value="STKc_PknB_like"/>
    <property type="match status" value="1"/>
</dbReference>
<dbReference type="SMART" id="SM00220">
    <property type="entry name" value="S_TKc"/>
    <property type="match status" value="1"/>
</dbReference>
<dbReference type="Pfam" id="PF00069">
    <property type="entry name" value="Pkinase"/>
    <property type="match status" value="1"/>
</dbReference>
<dbReference type="PROSITE" id="PS00108">
    <property type="entry name" value="PROTEIN_KINASE_ST"/>
    <property type="match status" value="1"/>
</dbReference>
<dbReference type="Proteomes" id="UP001223144">
    <property type="component" value="Unassembled WGS sequence"/>
</dbReference>
<dbReference type="EC" id="2.7.11.1" evidence="8"/>
<feature type="binding site" evidence="6">
    <location>
        <position position="26"/>
    </location>
    <ligand>
        <name>ATP</name>
        <dbReference type="ChEBI" id="CHEBI:30616"/>
    </ligand>
</feature>
<dbReference type="PANTHER" id="PTHR19879">
    <property type="entry name" value="TRANSCRIPTION INITIATION FACTOR TFIID"/>
    <property type="match status" value="1"/>
</dbReference>
<dbReference type="SUPFAM" id="SSF50998">
    <property type="entry name" value="Quinoprotein alcohol dehydrogenase-like"/>
    <property type="match status" value="1"/>
</dbReference>
<keyword evidence="8" id="KW-0808">Transferase</keyword>
<dbReference type="GO" id="GO:0004674">
    <property type="term" value="F:protein serine/threonine kinase activity"/>
    <property type="evidence" value="ECO:0007669"/>
    <property type="project" value="UniProtKB-KW"/>
</dbReference>
<keyword evidence="4 6" id="KW-0067">ATP-binding</keyword>
<dbReference type="InterPro" id="IPR017441">
    <property type="entry name" value="Protein_kinase_ATP_BS"/>
</dbReference>
<organism evidence="8 9">
    <name type="scientific">Streptomyces chengmaiensis</name>
    <dbReference type="NCBI Taxonomy" id="3040919"/>
    <lineage>
        <taxon>Bacteria</taxon>
        <taxon>Bacillati</taxon>
        <taxon>Actinomycetota</taxon>
        <taxon>Actinomycetes</taxon>
        <taxon>Kitasatosporales</taxon>
        <taxon>Streptomycetaceae</taxon>
        <taxon>Streptomyces</taxon>
    </lineage>
</organism>
<dbReference type="InterPro" id="IPR011047">
    <property type="entry name" value="Quinoprotein_ADH-like_sf"/>
</dbReference>